<keyword evidence="2" id="KW-0853">WD repeat</keyword>
<organism evidence="7 8">
    <name type="scientific">Alligator mississippiensis</name>
    <name type="common">American alligator</name>
    <dbReference type="NCBI Taxonomy" id="8496"/>
    <lineage>
        <taxon>Eukaryota</taxon>
        <taxon>Metazoa</taxon>
        <taxon>Chordata</taxon>
        <taxon>Craniata</taxon>
        <taxon>Vertebrata</taxon>
        <taxon>Euteleostomi</taxon>
        <taxon>Archelosauria</taxon>
        <taxon>Archosauria</taxon>
        <taxon>Crocodylia</taxon>
        <taxon>Alligatoridae</taxon>
        <taxon>Alligatorinae</taxon>
        <taxon>Alligator</taxon>
    </lineage>
</organism>
<evidence type="ECO:0000256" key="2">
    <source>
        <dbReference type="ARBA" id="ARBA00022574"/>
    </source>
</evidence>
<keyword evidence="4" id="KW-0206">Cytoskeleton</keyword>
<gene>
    <name evidence="7" type="ORF">Y1Q_0003944</name>
</gene>
<name>A0A151M5P0_ALLMI</name>
<feature type="domain" description="EML-like first beta-propeller" evidence="6">
    <location>
        <begin position="102"/>
        <end position="253"/>
    </location>
</feature>
<dbReference type="GO" id="GO:0008017">
    <property type="term" value="F:microtubule binding"/>
    <property type="evidence" value="ECO:0007669"/>
    <property type="project" value="TreeGrafter"/>
</dbReference>
<evidence type="ECO:0000256" key="5">
    <source>
        <dbReference type="SAM" id="Phobius"/>
    </source>
</evidence>
<keyword evidence="3" id="KW-0677">Repeat</keyword>
<dbReference type="InterPro" id="IPR005108">
    <property type="entry name" value="HELP"/>
</dbReference>
<comment type="caution">
    <text evidence="7">The sequence shown here is derived from an EMBL/GenBank/DDBJ whole genome shotgun (WGS) entry which is preliminary data.</text>
</comment>
<feature type="transmembrane region" description="Helical" evidence="5">
    <location>
        <begin position="78"/>
        <end position="98"/>
    </location>
</feature>
<dbReference type="STRING" id="8496.A0A151M5P0"/>
<dbReference type="PANTHER" id="PTHR13720:SF50">
    <property type="entry name" value="ECHINODERM MICROTUBULE-ASSOCIATED PROTEIN-LIKE 2"/>
    <property type="match status" value="1"/>
</dbReference>
<dbReference type="InterPro" id="IPR015943">
    <property type="entry name" value="WD40/YVTN_repeat-like_dom_sf"/>
</dbReference>
<keyword evidence="8" id="KW-1185">Reference proteome</keyword>
<dbReference type="EMBL" id="AKHW03006543">
    <property type="protein sequence ID" value="KYO19801.1"/>
    <property type="molecule type" value="Genomic_DNA"/>
</dbReference>
<dbReference type="Pfam" id="PF23409">
    <property type="entry name" value="Beta-prop_EML"/>
    <property type="match status" value="1"/>
</dbReference>
<dbReference type="Gene3D" id="2.130.10.10">
    <property type="entry name" value="YVTN repeat-like/Quinoprotein amine dehydrogenase"/>
    <property type="match status" value="1"/>
</dbReference>
<evidence type="ECO:0000313" key="7">
    <source>
        <dbReference type="EMBL" id="KYO19801.1"/>
    </source>
</evidence>
<reference evidence="7 8" key="1">
    <citation type="journal article" date="2012" name="Genome Biol.">
        <title>Sequencing three crocodilian genomes to illuminate the evolution of archosaurs and amniotes.</title>
        <authorList>
            <person name="St John J.A."/>
            <person name="Braun E.L."/>
            <person name="Isberg S.R."/>
            <person name="Miles L.G."/>
            <person name="Chong A.Y."/>
            <person name="Gongora J."/>
            <person name="Dalzell P."/>
            <person name="Moran C."/>
            <person name="Bed'hom B."/>
            <person name="Abzhanov A."/>
            <person name="Burgess S.C."/>
            <person name="Cooksey A.M."/>
            <person name="Castoe T.A."/>
            <person name="Crawford N.G."/>
            <person name="Densmore L.D."/>
            <person name="Drew J.C."/>
            <person name="Edwards S.V."/>
            <person name="Faircloth B.C."/>
            <person name="Fujita M.K."/>
            <person name="Greenwold M.J."/>
            <person name="Hoffmann F.G."/>
            <person name="Howard J.M."/>
            <person name="Iguchi T."/>
            <person name="Janes D.E."/>
            <person name="Khan S.Y."/>
            <person name="Kohno S."/>
            <person name="de Koning A.J."/>
            <person name="Lance S.L."/>
            <person name="McCarthy F.M."/>
            <person name="McCormack J.E."/>
            <person name="Merchant M.E."/>
            <person name="Peterson D.G."/>
            <person name="Pollock D.D."/>
            <person name="Pourmand N."/>
            <person name="Raney B.J."/>
            <person name="Roessler K.A."/>
            <person name="Sanford J.R."/>
            <person name="Sawyer R.H."/>
            <person name="Schmidt C.J."/>
            <person name="Triplett E.W."/>
            <person name="Tuberville T.D."/>
            <person name="Venegas-Anaya M."/>
            <person name="Howard J.T."/>
            <person name="Jarvis E.D."/>
            <person name="Guillette L.J.Jr."/>
            <person name="Glenn T.C."/>
            <person name="Green R.E."/>
            <person name="Ray D.A."/>
        </authorList>
    </citation>
    <scope>NUCLEOTIDE SEQUENCE [LARGE SCALE GENOMIC DNA]</scope>
    <source>
        <strain evidence="7">KSC_2009_1</strain>
    </source>
</reference>
<evidence type="ECO:0000313" key="8">
    <source>
        <dbReference type="Proteomes" id="UP000050525"/>
    </source>
</evidence>
<sequence length="282" mass="30533">MSKAAGPGGPPSKPREATFSAEDGYVKMLLRGRPVPMLVPDAAAGSYSLDARLDPPARRPKLDWVYGYRGRDCRANLFLLPTGEIVYFVAAVAVLYSVEERRQRHYLGHNDDIKCLAVHPDMVTIATGQVAGTSKDGKALPPHVRVWDSVSLHTLHVLGPGPFERAVACVGFSKANGGALLCAVDESSEHVLSVWDWQREHKVAEVKCSNEAVLAATFHPTDPALLVTCGRGHVHFWALEGASLSKRQGIFEVRAGALGSVWGGWALGARVGELWTPVWGPW</sequence>
<dbReference type="SUPFAM" id="SSF50978">
    <property type="entry name" value="WD40 repeat-like"/>
    <property type="match status" value="1"/>
</dbReference>
<dbReference type="InterPro" id="IPR001680">
    <property type="entry name" value="WD40_rpt"/>
</dbReference>
<keyword evidence="4" id="KW-0963">Cytoplasm</keyword>
<dbReference type="InterPro" id="IPR036322">
    <property type="entry name" value="WD40_repeat_dom_sf"/>
</dbReference>
<dbReference type="GO" id="GO:0072686">
    <property type="term" value="C:mitotic spindle"/>
    <property type="evidence" value="ECO:0007669"/>
    <property type="project" value="TreeGrafter"/>
</dbReference>
<dbReference type="InterPro" id="IPR050630">
    <property type="entry name" value="WD_repeat_EMAP"/>
</dbReference>
<proteinExistence type="predicted"/>
<comment type="subcellular location">
    <subcellularLocation>
        <location evidence="1">Cytoplasm</location>
        <location evidence="1">Cytoskeleton</location>
    </subcellularLocation>
</comment>
<dbReference type="SMART" id="SM00320">
    <property type="entry name" value="WD40"/>
    <property type="match status" value="2"/>
</dbReference>
<keyword evidence="5" id="KW-1133">Transmembrane helix</keyword>
<evidence type="ECO:0000256" key="4">
    <source>
        <dbReference type="ARBA" id="ARBA00023212"/>
    </source>
</evidence>
<evidence type="ECO:0000259" key="6">
    <source>
        <dbReference type="Pfam" id="PF23409"/>
    </source>
</evidence>
<dbReference type="Proteomes" id="UP000050525">
    <property type="component" value="Unassembled WGS sequence"/>
</dbReference>
<dbReference type="AlphaFoldDB" id="A0A151M5P0"/>
<evidence type="ECO:0000256" key="1">
    <source>
        <dbReference type="ARBA" id="ARBA00004245"/>
    </source>
</evidence>
<keyword evidence="5" id="KW-0472">Membrane</keyword>
<protein>
    <recommendedName>
        <fullName evidence="6">EML-like first beta-propeller domain-containing protein</fullName>
    </recommendedName>
</protein>
<dbReference type="PANTHER" id="PTHR13720">
    <property type="entry name" value="WD-40 REPEAT PROTEIN"/>
    <property type="match status" value="1"/>
</dbReference>
<dbReference type="FunFam" id="2.130.10.10:FF:002220">
    <property type="entry name" value="EMAP-like 3"/>
    <property type="match status" value="1"/>
</dbReference>
<dbReference type="InterPro" id="IPR055439">
    <property type="entry name" value="Beta-prop_EML_1st"/>
</dbReference>
<dbReference type="Pfam" id="PF03451">
    <property type="entry name" value="HELP"/>
    <property type="match status" value="1"/>
</dbReference>
<dbReference type="GO" id="GO:0000226">
    <property type="term" value="P:microtubule cytoskeleton organization"/>
    <property type="evidence" value="ECO:0007669"/>
    <property type="project" value="TreeGrafter"/>
</dbReference>
<accession>A0A151M5P0</accession>
<evidence type="ECO:0000256" key="3">
    <source>
        <dbReference type="ARBA" id="ARBA00022737"/>
    </source>
</evidence>
<dbReference type="GO" id="GO:0005874">
    <property type="term" value="C:microtubule"/>
    <property type="evidence" value="ECO:0007669"/>
    <property type="project" value="UniProtKB-KW"/>
</dbReference>
<keyword evidence="5" id="KW-0812">Transmembrane</keyword>